<dbReference type="SUPFAM" id="SSF48498">
    <property type="entry name" value="Tetracyclin repressor-like, C-terminal domain"/>
    <property type="match status" value="1"/>
</dbReference>
<proteinExistence type="predicted"/>
<evidence type="ECO:0000256" key="1">
    <source>
        <dbReference type="ARBA" id="ARBA00023015"/>
    </source>
</evidence>
<dbReference type="RefSeq" id="WP_378534285.1">
    <property type="nucleotide sequence ID" value="NZ_JBHSBH010000010.1"/>
</dbReference>
<evidence type="ECO:0000313" key="8">
    <source>
        <dbReference type="Proteomes" id="UP001595847"/>
    </source>
</evidence>
<evidence type="ECO:0000256" key="3">
    <source>
        <dbReference type="ARBA" id="ARBA00023163"/>
    </source>
</evidence>
<keyword evidence="2 4" id="KW-0238">DNA-binding</keyword>
<protein>
    <submittedName>
        <fullName evidence="7">TetR/AcrR family transcriptional regulator</fullName>
    </submittedName>
</protein>
<accession>A0ABV8FMT4</accession>
<sequence length="225" mass="24482">MRDHEGRAHHHQEDDRMRADAQRNREKLRTAAAELFRERGFQVPLKEIARRAGVSHGTLYNLFGSREALIDEVVTDLAAACLDEIATAALAHDDPWDGFVHYVESVCASQAADPAISDVVTRRYPGAERLLAVCDKASGVAARIIERAQRAGALRADFTNEDLLYIFALNALLARAAADAAPDAWRRGIAFLLDGLRPGAAHPLPTAALTPDQVNRVMANLAGTL</sequence>
<dbReference type="PROSITE" id="PS50977">
    <property type="entry name" value="HTH_TETR_2"/>
    <property type="match status" value="1"/>
</dbReference>
<dbReference type="InterPro" id="IPR009057">
    <property type="entry name" value="Homeodomain-like_sf"/>
</dbReference>
<dbReference type="Pfam" id="PF21597">
    <property type="entry name" value="TetR_C_43"/>
    <property type="match status" value="1"/>
</dbReference>
<evidence type="ECO:0000256" key="2">
    <source>
        <dbReference type="ARBA" id="ARBA00023125"/>
    </source>
</evidence>
<dbReference type="InterPro" id="IPR001647">
    <property type="entry name" value="HTH_TetR"/>
</dbReference>
<evidence type="ECO:0000256" key="5">
    <source>
        <dbReference type="SAM" id="MobiDB-lite"/>
    </source>
</evidence>
<dbReference type="Gene3D" id="1.10.357.10">
    <property type="entry name" value="Tetracycline Repressor, domain 2"/>
    <property type="match status" value="1"/>
</dbReference>
<organism evidence="7 8">
    <name type="scientific">Nocardiopsis sediminis</name>
    <dbReference type="NCBI Taxonomy" id="1778267"/>
    <lineage>
        <taxon>Bacteria</taxon>
        <taxon>Bacillati</taxon>
        <taxon>Actinomycetota</taxon>
        <taxon>Actinomycetes</taxon>
        <taxon>Streptosporangiales</taxon>
        <taxon>Nocardiopsidaceae</taxon>
        <taxon>Nocardiopsis</taxon>
    </lineage>
</organism>
<dbReference type="PANTHER" id="PTHR30055">
    <property type="entry name" value="HTH-TYPE TRANSCRIPTIONAL REGULATOR RUTR"/>
    <property type="match status" value="1"/>
</dbReference>
<dbReference type="InterPro" id="IPR049445">
    <property type="entry name" value="TetR_SbtR-like_C"/>
</dbReference>
<keyword evidence="3" id="KW-0804">Transcription</keyword>
<feature type="domain" description="HTH tetR-type" evidence="6">
    <location>
        <begin position="22"/>
        <end position="81"/>
    </location>
</feature>
<evidence type="ECO:0000313" key="7">
    <source>
        <dbReference type="EMBL" id="MFC3997370.1"/>
    </source>
</evidence>
<evidence type="ECO:0000256" key="4">
    <source>
        <dbReference type="PROSITE-ProRule" id="PRU00335"/>
    </source>
</evidence>
<reference evidence="8" key="1">
    <citation type="journal article" date="2019" name="Int. J. Syst. Evol. Microbiol.">
        <title>The Global Catalogue of Microorganisms (GCM) 10K type strain sequencing project: providing services to taxonomists for standard genome sequencing and annotation.</title>
        <authorList>
            <consortium name="The Broad Institute Genomics Platform"/>
            <consortium name="The Broad Institute Genome Sequencing Center for Infectious Disease"/>
            <person name="Wu L."/>
            <person name="Ma J."/>
        </authorList>
    </citation>
    <scope>NUCLEOTIDE SEQUENCE [LARGE SCALE GENOMIC DNA]</scope>
    <source>
        <strain evidence="8">TBRC 1826</strain>
    </source>
</reference>
<comment type="caution">
    <text evidence="7">The sequence shown here is derived from an EMBL/GenBank/DDBJ whole genome shotgun (WGS) entry which is preliminary data.</text>
</comment>
<feature type="DNA-binding region" description="H-T-H motif" evidence="4">
    <location>
        <begin position="44"/>
        <end position="63"/>
    </location>
</feature>
<dbReference type="PANTHER" id="PTHR30055:SF234">
    <property type="entry name" value="HTH-TYPE TRANSCRIPTIONAL REGULATOR BETI"/>
    <property type="match status" value="1"/>
</dbReference>
<dbReference type="InterPro" id="IPR036271">
    <property type="entry name" value="Tet_transcr_reg_TetR-rel_C_sf"/>
</dbReference>
<dbReference type="SUPFAM" id="SSF46689">
    <property type="entry name" value="Homeodomain-like"/>
    <property type="match status" value="1"/>
</dbReference>
<evidence type="ECO:0000259" key="6">
    <source>
        <dbReference type="PROSITE" id="PS50977"/>
    </source>
</evidence>
<dbReference type="Proteomes" id="UP001595847">
    <property type="component" value="Unassembled WGS sequence"/>
</dbReference>
<dbReference type="EMBL" id="JBHSBH010000010">
    <property type="protein sequence ID" value="MFC3997370.1"/>
    <property type="molecule type" value="Genomic_DNA"/>
</dbReference>
<keyword evidence="1" id="KW-0805">Transcription regulation</keyword>
<feature type="region of interest" description="Disordered" evidence="5">
    <location>
        <begin position="1"/>
        <end position="24"/>
    </location>
</feature>
<keyword evidence="8" id="KW-1185">Reference proteome</keyword>
<dbReference type="InterPro" id="IPR050109">
    <property type="entry name" value="HTH-type_TetR-like_transc_reg"/>
</dbReference>
<name>A0ABV8FMT4_9ACTN</name>
<gene>
    <name evidence="7" type="ORF">ACFOVU_15675</name>
</gene>
<dbReference type="Pfam" id="PF00440">
    <property type="entry name" value="TetR_N"/>
    <property type="match status" value="1"/>
</dbReference>
<dbReference type="PRINTS" id="PR00455">
    <property type="entry name" value="HTHTETR"/>
</dbReference>